<dbReference type="AlphaFoldDB" id="A0A1F5KED5"/>
<dbReference type="Pfam" id="PF13847">
    <property type="entry name" value="Methyltransf_31"/>
    <property type="match status" value="1"/>
</dbReference>
<keyword evidence="3" id="KW-0949">S-adenosyl-L-methionine</keyword>
<evidence type="ECO:0000313" key="5">
    <source>
        <dbReference type="EMBL" id="OGE39312.1"/>
    </source>
</evidence>
<dbReference type="Gene3D" id="3.40.50.150">
    <property type="entry name" value="Vaccinia Virus protein VP39"/>
    <property type="match status" value="1"/>
</dbReference>
<dbReference type="PANTHER" id="PTHR18895:SF74">
    <property type="entry name" value="MTRF1L RELEASE FACTOR GLUTAMINE METHYLTRANSFERASE"/>
    <property type="match status" value="1"/>
</dbReference>
<sequence>MKNGSVTVYDKDGNLIRGYEDMPPQFLKGWAEFYKLKFKVTPDVLIPRPETELLIDEVLSFIGSDPKTDSMHTQSAQGRTLILDIGTGSGNIAISLAKNLPKAKIFATDISEEALKVARENAKKHRVEKKILFINSDLLSAFRRPEPRLNRGELVSGSNSEMPKRVRHDGFVVPDIIISNLPYIPTYRISYLEPSVKDFEPWIALDGGSDGFDLYRKLFQQISHKFLPSSLGVNVTHTGGVVVDRHAGKLELIVCEIDYTQGEIAVIEVQKYFPTAKVEVKTDLAKKQRILRISF</sequence>
<dbReference type="Proteomes" id="UP000176527">
    <property type="component" value="Unassembled WGS sequence"/>
</dbReference>
<organism evidence="5 6">
    <name type="scientific">Candidatus Daviesbacteria bacterium RIFCSPHIGHO2_12_FULL_37_11</name>
    <dbReference type="NCBI Taxonomy" id="1797777"/>
    <lineage>
        <taxon>Bacteria</taxon>
        <taxon>Candidatus Daviesiibacteriota</taxon>
    </lineage>
</organism>
<protein>
    <recommendedName>
        <fullName evidence="4">Methyltransferase domain-containing protein</fullName>
    </recommendedName>
</protein>
<evidence type="ECO:0000256" key="3">
    <source>
        <dbReference type="ARBA" id="ARBA00022691"/>
    </source>
</evidence>
<evidence type="ECO:0000256" key="2">
    <source>
        <dbReference type="ARBA" id="ARBA00022679"/>
    </source>
</evidence>
<dbReference type="EMBL" id="MFDE01000002">
    <property type="protein sequence ID" value="OGE39312.1"/>
    <property type="molecule type" value="Genomic_DNA"/>
</dbReference>
<gene>
    <name evidence="5" type="ORF">A3F00_02535</name>
</gene>
<dbReference type="GO" id="GO:0008276">
    <property type="term" value="F:protein methyltransferase activity"/>
    <property type="evidence" value="ECO:0007669"/>
    <property type="project" value="InterPro"/>
</dbReference>
<dbReference type="CDD" id="cd02440">
    <property type="entry name" value="AdoMet_MTases"/>
    <property type="match status" value="1"/>
</dbReference>
<dbReference type="InterPro" id="IPR050320">
    <property type="entry name" value="N5-glutamine_MTase"/>
</dbReference>
<evidence type="ECO:0000313" key="6">
    <source>
        <dbReference type="Proteomes" id="UP000176527"/>
    </source>
</evidence>
<keyword evidence="2" id="KW-0808">Transferase</keyword>
<dbReference type="InterPro" id="IPR025714">
    <property type="entry name" value="Methyltranfer_dom"/>
</dbReference>
<comment type="caution">
    <text evidence="5">The sequence shown here is derived from an EMBL/GenBank/DDBJ whole genome shotgun (WGS) entry which is preliminary data.</text>
</comment>
<evidence type="ECO:0000256" key="1">
    <source>
        <dbReference type="ARBA" id="ARBA00022603"/>
    </source>
</evidence>
<dbReference type="InterPro" id="IPR029063">
    <property type="entry name" value="SAM-dependent_MTases_sf"/>
</dbReference>
<proteinExistence type="predicted"/>
<dbReference type="NCBIfam" id="TIGR00536">
    <property type="entry name" value="hemK_fam"/>
    <property type="match status" value="1"/>
</dbReference>
<evidence type="ECO:0000259" key="4">
    <source>
        <dbReference type="Pfam" id="PF13847"/>
    </source>
</evidence>
<reference evidence="5 6" key="1">
    <citation type="journal article" date="2016" name="Nat. Commun.">
        <title>Thousands of microbial genomes shed light on interconnected biogeochemical processes in an aquifer system.</title>
        <authorList>
            <person name="Anantharaman K."/>
            <person name="Brown C.T."/>
            <person name="Hug L.A."/>
            <person name="Sharon I."/>
            <person name="Castelle C.J."/>
            <person name="Probst A.J."/>
            <person name="Thomas B.C."/>
            <person name="Singh A."/>
            <person name="Wilkins M.J."/>
            <person name="Karaoz U."/>
            <person name="Brodie E.L."/>
            <person name="Williams K.H."/>
            <person name="Hubbard S.S."/>
            <person name="Banfield J.F."/>
        </authorList>
    </citation>
    <scope>NUCLEOTIDE SEQUENCE [LARGE SCALE GENOMIC DNA]</scope>
</reference>
<keyword evidence="1" id="KW-0489">Methyltransferase</keyword>
<dbReference type="GO" id="GO:0032259">
    <property type="term" value="P:methylation"/>
    <property type="evidence" value="ECO:0007669"/>
    <property type="project" value="UniProtKB-KW"/>
</dbReference>
<dbReference type="PANTHER" id="PTHR18895">
    <property type="entry name" value="HEMK METHYLTRANSFERASE"/>
    <property type="match status" value="1"/>
</dbReference>
<dbReference type="InterPro" id="IPR004556">
    <property type="entry name" value="HemK-like"/>
</dbReference>
<name>A0A1F5KED5_9BACT</name>
<feature type="domain" description="Methyltransferase" evidence="4">
    <location>
        <begin position="82"/>
        <end position="137"/>
    </location>
</feature>
<dbReference type="SUPFAM" id="SSF53335">
    <property type="entry name" value="S-adenosyl-L-methionine-dependent methyltransferases"/>
    <property type="match status" value="1"/>
</dbReference>
<accession>A0A1F5KED5</accession>